<dbReference type="PANTHER" id="PTHR42789">
    <property type="entry name" value="D-ISOMER SPECIFIC 2-HYDROXYACID DEHYDROGENASE FAMILY PROTEIN (AFU_ORTHOLOGUE AFUA_6G10090)"/>
    <property type="match status" value="1"/>
</dbReference>
<protein>
    <recommendedName>
        <fullName evidence="13">D-3-phosphoglycerate dehydrogenase</fullName>
    </recommendedName>
</protein>
<evidence type="ECO:0000313" key="9">
    <source>
        <dbReference type="EMBL" id="KRN28910.1"/>
    </source>
</evidence>
<evidence type="ECO:0000259" key="8">
    <source>
        <dbReference type="Pfam" id="PF02826"/>
    </source>
</evidence>
<dbReference type="InterPro" id="IPR050857">
    <property type="entry name" value="D-2-hydroxyacid_DH"/>
</dbReference>
<dbReference type="SUPFAM" id="SSF51735">
    <property type="entry name" value="NAD(P)-binding Rossmann-fold domains"/>
    <property type="match status" value="1"/>
</dbReference>
<evidence type="ECO:0000256" key="6">
    <source>
        <dbReference type="SAM" id="MobiDB-lite"/>
    </source>
</evidence>
<dbReference type="STRING" id="81857.IV38_GL001118"/>
<dbReference type="InterPro" id="IPR029753">
    <property type="entry name" value="D-isomer_DH_CS"/>
</dbReference>
<dbReference type="EMBL" id="JQAZ01000002">
    <property type="protein sequence ID" value="KRN32680.1"/>
    <property type="molecule type" value="Genomic_DNA"/>
</dbReference>
<dbReference type="PATRIC" id="fig|81857.3.peg.1124"/>
<dbReference type="EMBL" id="JQAT01000002">
    <property type="protein sequence ID" value="KRN28910.1"/>
    <property type="molecule type" value="Genomic_DNA"/>
</dbReference>
<evidence type="ECO:0008006" key="13">
    <source>
        <dbReference type="Google" id="ProtNLM"/>
    </source>
</evidence>
<dbReference type="PROSITE" id="PS00671">
    <property type="entry name" value="D_2_HYDROXYACID_DH_3"/>
    <property type="match status" value="1"/>
</dbReference>
<evidence type="ECO:0000256" key="2">
    <source>
        <dbReference type="ARBA" id="ARBA00022605"/>
    </source>
</evidence>
<dbReference type="PROSITE" id="PS00065">
    <property type="entry name" value="D_2_HYDROXYACID_DH_1"/>
    <property type="match status" value="1"/>
</dbReference>
<evidence type="ECO:0000313" key="11">
    <source>
        <dbReference type="Proteomes" id="UP000051645"/>
    </source>
</evidence>
<name>A0A0R2FKY8_9LACO</name>
<dbReference type="InterPro" id="IPR036291">
    <property type="entry name" value="NAD(P)-bd_dom_sf"/>
</dbReference>
<evidence type="ECO:0000256" key="5">
    <source>
        <dbReference type="RuleBase" id="RU003719"/>
    </source>
</evidence>
<dbReference type="AlphaFoldDB" id="A0A0R2FKY8"/>
<feature type="domain" description="D-isomer specific 2-hydroxyacid dehydrogenase NAD-binding" evidence="8">
    <location>
        <begin position="108"/>
        <end position="279"/>
    </location>
</feature>
<dbReference type="GO" id="GO:0008652">
    <property type="term" value="P:amino acid biosynthetic process"/>
    <property type="evidence" value="ECO:0007669"/>
    <property type="project" value="UniProtKB-KW"/>
</dbReference>
<reference evidence="11 12" key="1">
    <citation type="journal article" date="2015" name="Genome Announc.">
        <title>Expanding the biotechnology potential of lactobacilli through comparative genomics of 213 strains and associated genera.</title>
        <authorList>
            <person name="Sun Z."/>
            <person name="Harris H.M."/>
            <person name="McCann A."/>
            <person name="Guo C."/>
            <person name="Argimon S."/>
            <person name="Zhang W."/>
            <person name="Yang X."/>
            <person name="Jeffery I.B."/>
            <person name="Cooney J.C."/>
            <person name="Kagawa T.F."/>
            <person name="Liu W."/>
            <person name="Song Y."/>
            <person name="Salvetti E."/>
            <person name="Wrobel A."/>
            <person name="Rasinkangas P."/>
            <person name="Parkhill J."/>
            <person name="Rea M.C."/>
            <person name="O'Sullivan O."/>
            <person name="Ritari J."/>
            <person name="Douillard F.P."/>
            <person name="Paul Ross R."/>
            <person name="Yang R."/>
            <person name="Briner A.E."/>
            <person name="Felis G.E."/>
            <person name="de Vos W.M."/>
            <person name="Barrangou R."/>
            <person name="Klaenhammer T.R."/>
            <person name="Caufield P.W."/>
            <person name="Cui Y."/>
            <person name="Zhang H."/>
            <person name="O'Toole P.W."/>
        </authorList>
    </citation>
    <scope>NUCLEOTIDE SEQUENCE [LARGE SCALE GENOMIC DNA]</scope>
    <source>
        <strain evidence="9 12">ATCC BAA-66</strain>
        <strain evidence="10 11">DSM 13344</strain>
    </source>
</reference>
<keyword evidence="2" id="KW-0028">Amino-acid biosynthesis</keyword>
<organism evidence="9 12">
    <name type="scientific">Lactobacillus selangorensis</name>
    <dbReference type="NCBI Taxonomy" id="81857"/>
    <lineage>
        <taxon>Bacteria</taxon>
        <taxon>Bacillati</taxon>
        <taxon>Bacillota</taxon>
        <taxon>Bacilli</taxon>
        <taxon>Lactobacillales</taxon>
        <taxon>Lactobacillaceae</taxon>
        <taxon>Lactobacillus</taxon>
    </lineage>
</organism>
<evidence type="ECO:0000256" key="1">
    <source>
        <dbReference type="ARBA" id="ARBA00005854"/>
    </source>
</evidence>
<evidence type="ECO:0000313" key="10">
    <source>
        <dbReference type="EMBL" id="KRN32680.1"/>
    </source>
</evidence>
<sequence>MTQQKVIIPNTLAQAGQELLTAHGYAIIPVNENEPSDIIEKGRDADAIILTAAPFSNDTIAELPHLKIIARHGVGHDNVDSQYAAAHGIWVTNTPLANATTVAETTLADILLLSKHLYHDTEAMRHGDWNYPRHNPGMDLMHKTIGIIGYGHIGQHVAQLVRAFKCNVLVWDRKPKEIEYGRQVARDEVFAKSDFVTTNLAAVPATIHSIGAHEFALMKASAYFLNLSRGAIVDTNALVDALENEQIAGAALDVFEEEPLPMDSPLYKLDNVFLTPHMAANTTEAEERMATGAASEVDRVLSGQEPQWPLNTPKK</sequence>
<dbReference type="InterPro" id="IPR029752">
    <property type="entry name" value="D-isomer_DH_CS1"/>
</dbReference>
<keyword evidence="3 5" id="KW-0560">Oxidoreductase</keyword>
<accession>A0A0R2FKY8</accession>
<proteinExistence type="inferred from homology"/>
<comment type="caution">
    <text evidence="9">The sequence shown here is derived from an EMBL/GenBank/DDBJ whole genome shotgun (WGS) entry which is preliminary data.</text>
</comment>
<dbReference type="InterPro" id="IPR006139">
    <property type="entry name" value="D-isomer_2_OHA_DH_cat_dom"/>
</dbReference>
<evidence type="ECO:0000256" key="4">
    <source>
        <dbReference type="ARBA" id="ARBA00023027"/>
    </source>
</evidence>
<dbReference type="Pfam" id="PF00389">
    <property type="entry name" value="2-Hacid_dh"/>
    <property type="match status" value="1"/>
</dbReference>
<dbReference type="Pfam" id="PF02826">
    <property type="entry name" value="2-Hacid_dh_C"/>
    <property type="match status" value="1"/>
</dbReference>
<dbReference type="PANTHER" id="PTHR42789:SF1">
    <property type="entry name" value="D-ISOMER SPECIFIC 2-HYDROXYACID DEHYDROGENASE FAMILY PROTEIN (AFU_ORTHOLOGUE AFUA_6G10090)"/>
    <property type="match status" value="1"/>
</dbReference>
<feature type="region of interest" description="Disordered" evidence="6">
    <location>
        <begin position="289"/>
        <end position="315"/>
    </location>
</feature>
<dbReference type="OrthoDB" id="9805416at2"/>
<dbReference type="RefSeq" id="WP_057768939.1">
    <property type="nucleotide sequence ID" value="NZ_JQAT01000002.1"/>
</dbReference>
<keyword evidence="11" id="KW-1185">Reference proteome</keyword>
<evidence type="ECO:0000256" key="3">
    <source>
        <dbReference type="ARBA" id="ARBA00023002"/>
    </source>
</evidence>
<comment type="similarity">
    <text evidence="1 5">Belongs to the D-isomer specific 2-hydroxyacid dehydrogenase family.</text>
</comment>
<evidence type="ECO:0000259" key="7">
    <source>
        <dbReference type="Pfam" id="PF00389"/>
    </source>
</evidence>
<dbReference type="Gene3D" id="3.40.50.720">
    <property type="entry name" value="NAD(P)-binding Rossmann-like Domain"/>
    <property type="match status" value="2"/>
</dbReference>
<evidence type="ECO:0000313" key="12">
    <source>
        <dbReference type="Proteomes" id="UP000051751"/>
    </source>
</evidence>
<dbReference type="Proteomes" id="UP000051645">
    <property type="component" value="Unassembled WGS sequence"/>
</dbReference>
<dbReference type="Proteomes" id="UP000051751">
    <property type="component" value="Unassembled WGS sequence"/>
</dbReference>
<gene>
    <name evidence="9" type="ORF">IV38_GL001118</name>
    <name evidence="10" type="ORF">IV40_GL000735</name>
</gene>
<dbReference type="InterPro" id="IPR006140">
    <property type="entry name" value="D-isomer_DH_NAD-bd"/>
</dbReference>
<feature type="domain" description="D-isomer specific 2-hydroxyacid dehydrogenase catalytic" evidence="7">
    <location>
        <begin position="8"/>
        <end position="311"/>
    </location>
</feature>
<keyword evidence="4" id="KW-0520">NAD</keyword>
<dbReference type="GO" id="GO:0051287">
    <property type="term" value="F:NAD binding"/>
    <property type="evidence" value="ECO:0007669"/>
    <property type="project" value="InterPro"/>
</dbReference>
<dbReference type="FunFam" id="3.40.50.720:FF:000203">
    <property type="entry name" value="D-3-phosphoglycerate dehydrogenase (SerA)"/>
    <property type="match status" value="1"/>
</dbReference>
<dbReference type="SUPFAM" id="SSF52283">
    <property type="entry name" value="Formate/glycerate dehydrogenase catalytic domain-like"/>
    <property type="match status" value="1"/>
</dbReference>
<dbReference type="GO" id="GO:0016616">
    <property type="term" value="F:oxidoreductase activity, acting on the CH-OH group of donors, NAD or NADP as acceptor"/>
    <property type="evidence" value="ECO:0007669"/>
    <property type="project" value="InterPro"/>
</dbReference>